<dbReference type="SMART" id="SM00267">
    <property type="entry name" value="GGDEF"/>
    <property type="match status" value="1"/>
</dbReference>
<dbReference type="PANTHER" id="PTHR45138">
    <property type="entry name" value="REGULATORY COMPONENTS OF SENSORY TRANSDUCTION SYSTEM"/>
    <property type="match status" value="1"/>
</dbReference>
<protein>
    <recommendedName>
        <fullName evidence="1">diguanylate cyclase</fullName>
        <ecNumber evidence="1">2.7.7.65</ecNumber>
    </recommendedName>
</protein>
<dbReference type="PANTHER" id="PTHR45138:SF9">
    <property type="entry name" value="DIGUANYLATE CYCLASE DGCM-RELATED"/>
    <property type="match status" value="1"/>
</dbReference>
<evidence type="ECO:0000256" key="2">
    <source>
        <dbReference type="ARBA" id="ARBA00034247"/>
    </source>
</evidence>
<evidence type="ECO:0000256" key="1">
    <source>
        <dbReference type="ARBA" id="ARBA00012528"/>
    </source>
</evidence>
<dbReference type="Pfam" id="PF00990">
    <property type="entry name" value="GGDEF"/>
    <property type="match status" value="1"/>
</dbReference>
<organism evidence="4 5">
    <name type="scientific">Roseateles amylovorans</name>
    <dbReference type="NCBI Taxonomy" id="2978473"/>
    <lineage>
        <taxon>Bacteria</taxon>
        <taxon>Pseudomonadati</taxon>
        <taxon>Pseudomonadota</taxon>
        <taxon>Betaproteobacteria</taxon>
        <taxon>Burkholderiales</taxon>
        <taxon>Sphaerotilaceae</taxon>
        <taxon>Roseateles</taxon>
    </lineage>
</organism>
<dbReference type="PROSITE" id="PS50887">
    <property type="entry name" value="GGDEF"/>
    <property type="match status" value="1"/>
</dbReference>
<proteinExistence type="predicted"/>
<dbReference type="SUPFAM" id="SSF55073">
    <property type="entry name" value="Nucleotide cyclase"/>
    <property type="match status" value="1"/>
</dbReference>
<feature type="domain" description="GGDEF" evidence="3">
    <location>
        <begin position="410"/>
        <end position="542"/>
    </location>
</feature>
<sequence>MDLHPLPQQARAALLAGDADAAHAAGEEWLLLALEQADEVQQAHALLHLARCDRAMHRPGDARPRSEVAARLFQQHGDAQGEAGALSVLAHSASLAGHHEEAIEAALLGLRLAQLRGDGAALAVALRDLGACYVWARSFDKAAEVLRQAADAANACKPPQSPLSACLWLALGELLRMAGEREQRGQLPTRGALEGHLINARHLLAHGDAAQARESDHEADREQVREWECWWTLMQTLAQIWKGASALAQPELQQALALLPAQERHWLAALAGWVQTELAWSRRLWPQARRAASQLVALADEGQHEPLAQLGELIASQIEEQQGQPQRALQRMRDLREREARVRIASLASRAEAVQWQLDARRSERDRARLADEAQRLARLSMEDPLTSLDNRRSFEMQARAQLARADGAGVLSLALIDVDHFKQVNDHHSHVVGDQVLNQIARLMRQHVREQDLAARLAGDEFVLLLRGATVEIAQQACHRLAEAVRRHDWSSVSEGLSVSISIGVSQCQDGDTLETLLARSDAAMYASKRERHAAVDALQVATMTDEEGSTPD</sequence>
<keyword evidence="5" id="KW-1185">Reference proteome</keyword>
<dbReference type="InterPro" id="IPR029787">
    <property type="entry name" value="Nucleotide_cyclase"/>
</dbReference>
<name>A0ABY6B422_9BURK</name>
<gene>
    <name evidence="4" type="ORF">N4261_24185</name>
</gene>
<evidence type="ECO:0000313" key="4">
    <source>
        <dbReference type="EMBL" id="UXH78020.1"/>
    </source>
</evidence>
<dbReference type="CDD" id="cd01949">
    <property type="entry name" value="GGDEF"/>
    <property type="match status" value="1"/>
</dbReference>
<dbReference type="RefSeq" id="WP_261757786.1">
    <property type="nucleotide sequence ID" value="NZ_CP104562.2"/>
</dbReference>
<dbReference type="InterPro" id="IPR000160">
    <property type="entry name" value="GGDEF_dom"/>
</dbReference>
<comment type="catalytic activity">
    <reaction evidence="2">
        <text>2 GTP = 3',3'-c-di-GMP + 2 diphosphate</text>
        <dbReference type="Rhea" id="RHEA:24898"/>
        <dbReference type="ChEBI" id="CHEBI:33019"/>
        <dbReference type="ChEBI" id="CHEBI:37565"/>
        <dbReference type="ChEBI" id="CHEBI:58805"/>
        <dbReference type="EC" id="2.7.7.65"/>
    </reaction>
</comment>
<reference evidence="4" key="1">
    <citation type="submission" date="2022-10" db="EMBL/GenBank/DDBJ databases">
        <title>Characterization and whole genome sequencing of a new Roseateles species, isolated from fresh water.</title>
        <authorList>
            <person name="Guliayeva D.Y."/>
            <person name="Akhremchuk A.E."/>
            <person name="Sikolenko M.A."/>
            <person name="Valentovich L.N."/>
            <person name="Sidarenka A.V."/>
        </authorList>
    </citation>
    <scope>NUCLEOTIDE SEQUENCE</scope>
    <source>
        <strain evidence="4">BIM B-1768</strain>
    </source>
</reference>
<dbReference type="EMBL" id="CP104562">
    <property type="protein sequence ID" value="UXH78020.1"/>
    <property type="molecule type" value="Genomic_DNA"/>
</dbReference>
<dbReference type="InterPro" id="IPR043128">
    <property type="entry name" value="Rev_trsase/Diguanyl_cyclase"/>
</dbReference>
<dbReference type="Gene3D" id="3.30.70.270">
    <property type="match status" value="1"/>
</dbReference>
<dbReference type="Proteomes" id="UP001064933">
    <property type="component" value="Chromosome"/>
</dbReference>
<evidence type="ECO:0000259" key="3">
    <source>
        <dbReference type="PROSITE" id="PS50887"/>
    </source>
</evidence>
<evidence type="ECO:0000313" key="5">
    <source>
        <dbReference type="Proteomes" id="UP001064933"/>
    </source>
</evidence>
<dbReference type="InterPro" id="IPR050469">
    <property type="entry name" value="Diguanylate_Cyclase"/>
</dbReference>
<accession>A0ABY6B422</accession>
<dbReference type="NCBIfam" id="TIGR00254">
    <property type="entry name" value="GGDEF"/>
    <property type="match status" value="1"/>
</dbReference>
<dbReference type="SUPFAM" id="SSF48452">
    <property type="entry name" value="TPR-like"/>
    <property type="match status" value="1"/>
</dbReference>
<dbReference type="Gene3D" id="1.25.40.10">
    <property type="entry name" value="Tetratricopeptide repeat domain"/>
    <property type="match status" value="1"/>
</dbReference>
<dbReference type="EC" id="2.7.7.65" evidence="1"/>
<dbReference type="InterPro" id="IPR011990">
    <property type="entry name" value="TPR-like_helical_dom_sf"/>
</dbReference>